<dbReference type="EMBL" id="CABFNS010000727">
    <property type="protein sequence ID" value="VUC24840.1"/>
    <property type="molecule type" value="Genomic_DNA"/>
</dbReference>
<feature type="domain" description="Flavoprotein" evidence="4">
    <location>
        <begin position="32"/>
        <end position="244"/>
    </location>
</feature>
<keyword evidence="1" id="KW-0173">Coenzyme A biosynthesis</keyword>
<evidence type="ECO:0000256" key="2">
    <source>
        <dbReference type="ARBA" id="ARBA00038350"/>
    </source>
</evidence>
<proteinExistence type="inferred from homology"/>
<comment type="similarity">
    <text evidence="2">Belongs to the HFCD (homooligomeric flavin containing Cys decarboxylase) superfamily.</text>
</comment>
<reference evidence="5 6" key="1">
    <citation type="submission" date="2019-06" db="EMBL/GenBank/DDBJ databases">
        <authorList>
            <person name="Broberg M."/>
        </authorList>
    </citation>
    <scope>NUCLEOTIDE SEQUENCE [LARGE SCALE GENOMIC DNA]</scope>
</reference>
<dbReference type="InterPro" id="IPR003382">
    <property type="entry name" value="Flavoprotein"/>
</dbReference>
<dbReference type="Gene3D" id="3.40.50.1950">
    <property type="entry name" value="Flavin prenyltransferase-like"/>
    <property type="match status" value="1"/>
</dbReference>
<organism evidence="5 6">
    <name type="scientific">Bionectria ochroleuca</name>
    <name type="common">Gliocladium roseum</name>
    <dbReference type="NCBI Taxonomy" id="29856"/>
    <lineage>
        <taxon>Eukaryota</taxon>
        <taxon>Fungi</taxon>
        <taxon>Dikarya</taxon>
        <taxon>Ascomycota</taxon>
        <taxon>Pezizomycotina</taxon>
        <taxon>Sordariomycetes</taxon>
        <taxon>Hypocreomycetidae</taxon>
        <taxon>Hypocreales</taxon>
        <taxon>Bionectriaceae</taxon>
        <taxon>Clonostachys</taxon>
    </lineage>
</organism>
<dbReference type="InterPro" id="IPR036551">
    <property type="entry name" value="Flavin_trans-like"/>
</dbReference>
<protein>
    <recommendedName>
        <fullName evidence="4">Flavoprotein domain-containing protein</fullName>
    </recommendedName>
</protein>
<keyword evidence="6" id="KW-1185">Reference proteome</keyword>
<evidence type="ECO:0000313" key="6">
    <source>
        <dbReference type="Proteomes" id="UP000766486"/>
    </source>
</evidence>
<evidence type="ECO:0000259" key="4">
    <source>
        <dbReference type="Pfam" id="PF02441"/>
    </source>
</evidence>
<evidence type="ECO:0000256" key="3">
    <source>
        <dbReference type="SAM" id="MobiDB-lite"/>
    </source>
</evidence>
<evidence type="ECO:0000256" key="1">
    <source>
        <dbReference type="ARBA" id="ARBA00022993"/>
    </source>
</evidence>
<dbReference type="Proteomes" id="UP000766486">
    <property type="component" value="Unassembled WGS sequence"/>
</dbReference>
<sequence>MGETEGGRSESIQAPSGNATDFPPSGTDGRRHLLLVATGSVATIKIPNIIRALAPHTHELSIRLILTTNAKHFLGGQAEEQPHYASLLSYPGVEAIYDDASEWGPEPWHRGGPVLHIELRRWADIMVIAPLSANSLAKLANGMSDNLATSVCRAWDTDGQVDGQRKRILVAVAMNTAMFRHPVTARHIKVLEEDWGVKKNEETGEETGWFEILQPQATKLLACGDLGSGAMMEWTEIVKIIEDRLGLKSNEGTEG</sequence>
<evidence type="ECO:0000313" key="5">
    <source>
        <dbReference type="EMBL" id="VUC24840.1"/>
    </source>
</evidence>
<dbReference type="Pfam" id="PF02441">
    <property type="entry name" value="Flavoprotein"/>
    <property type="match status" value="1"/>
</dbReference>
<dbReference type="SUPFAM" id="SSF52507">
    <property type="entry name" value="Homo-oligomeric flavin-containing Cys decarboxylases, HFCD"/>
    <property type="match status" value="1"/>
</dbReference>
<gene>
    <name evidence="5" type="ORF">CLO192961_LOCUS153382</name>
</gene>
<accession>A0ABY6U3A1</accession>
<dbReference type="PANTHER" id="PTHR14359:SF6">
    <property type="entry name" value="PHOSPHOPANTOTHENOYLCYSTEINE DECARBOXYLASE"/>
    <property type="match status" value="1"/>
</dbReference>
<comment type="caution">
    <text evidence="5">The sequence shown here is derived from an EMBL/GenBank/DDBJ whole genome shotgun (WGS) entry which is preliminary data.</text>
</comment>
<feature type="region of interest" description="Disordered" evidence="3">
    <location>
        <begin position="1"/>
        <end position="27"/>
    </location>
</feature>
<feature type="compositionally biased region" description="Polar residues" evidence="3">
    <location>
        <begin position="10"/>
        <end position="19"/>
    </location>
</feature>
<dbReference type="PANTHER" id="PTHR14359">
    <property type="entry name" value="HOMO-OLIGOMERIC FLAVIN CONTAINING CYS DECARBOXYLASE FAMILY"/>
    <property type="match status" value="1"/>
</dbReference>
<name>A0ABY6U3A1_BIOOC</name>